<sequence length="171" mass="17612">MSARKGIVVCGLTIGLLALTTACGTQSAAGAANSAASSNQTGQAWSTSGHGNFKGGYGMGMGMADNANVAKILGISTTTLQNDLKANKSIAQIASSKGISEATLTKDLEASFKKQMDSLVKSGKISSSQEQQMISRYDSTIKTTIERKGLPQRPPHAGNWGNRTANGSATN</sequence>
<evidence type="ECO:0000313" key="4">
    <source>
        <dbReference type="Proteomes" id="UP001164761"/>
    </source>
</evidence>
<reference evidence="3" key="1">
    <citation type="submission" date="2022-08" db="EMBL/GenBank/DDBJ databases">
        <title>Alicyclobacillus fastidiosus DSM 17978, complete genome.</title>
        <authorList>
            <person name="Wang Q."/>
            <person name="Cai R."/>
            <person name="Wang Z."/>
        </authorList>
    </citation>
    <scope>NUCLEOTIDE SEQUENCE</scope>
    <source>
        <strain evidence="3">DSM 17978</strain>
    </source>
</reference>
<feature type="signal peptide" evidence="2">
    <location>
        <begin position="1"/>
        <end position="31"/>
    </location>
</feature>
<accession>A0ABY6ZI15</accession>
<evidence type="ECO:0008006" key="5">
    <source>
        <dbReference type="Google" id="ProtNLM"/>
    </source>
</evidence>
<gene>
    <name evidence="3" type="ORF">NZD89_26800</name>
</gene>
<dbReference type="PROSITE" id="PS51257">
    <property type="entry name" value="PROKAR_LIPOPROTEIN"/>
    <property type="match status" value="1"/>
</dbReference>
<proteinExistence type="predicted"/>
<keyword evidence="4" id="KW-1185">Reference proteome</keyword>
<evidence type="ECO:0000313" key="3">
    <source>
        <dbReference type="EMBL" id="WAH41771.1"/>
    </source>
</evidence>
<name>A0ABY6ZI15_9BACL</name>
<evidence type="ECO:0000256" key="1">
    <source>
        <dbReference type="SAM" id="MobiDB-lite"/>
    </source>
</evidence>
<protein>
    <recommendedName>
        <fullName evidence="5">Lipoprotein</fullName>
    </recommendedName>
</protein>
<dbReference type="RefSeq" id="WP_268005679.1">
    <property type="nucleotide sequence ID" value="NZ_CP104067.1"/>
</dbReference>
<keyword evidence="2" id="KW-0732">Signal</keyword>
<feature type="compositionally biased region" description="Polar residues" evidence="1">
    <location>
        <begin position="161"/>
        <end position="171"/>
    </location>
</feature>
<evidence type="ECO:0000256" key="2">
    <source>
        <dbReference type="SAM" id="SignalP"/>
    </source>
</evidence>
<dbReference type="Proteomes" id="UP001164761">
    <property type="component" value="Chromosome"/>
</dbReference>
<feature type="chain" id="PRO_5047391034" description="Lipoprotein" evidence="2">
    <location>
        <begin position="32"/>
        <end position="171"/>
    </location>
</feature>
<dbReference type="EMBL" id="CP104067">
    <property type="protein sequence ID" value="WAH41771.1"/>
    <property type="molecule type" value="Genomic_DNA"/>
</dbReference>
<feature type="region of interest" description="Disordered" evidence="1">
    <location>
        <begin position="146"/>
        <end position="171"/>
    </location>
</feature>
<organism evidence="3 4">
    <name type="scientific">Alicyclobacillus fastidiosus</name>
    <dbReference type="NCBI Taxonomy" id="392011"/>
    <lineage>
        <taxon>Bacteria</taxon>
        <taxon>Bacillati</taxon>
        <taxon>Bacillota</taxon>
        <taxon>Bacilli</taxon>
        <taxon>Bacillales</taxon>
        <taxon>Alicyclobacillaceae</taxon>
        <taxon>Alicyclobacillus</taxon>
    </lineage>
</organism>